<dbReference type="InterPro" id="IPR026816">
    <property type="entry name" value="Flavodoxin_dom"/>
</dbReference>
<protein>
    <submittedName>
        <fullName evidence="3">Uncharacterized protein</fullName>
    </submittedName>
</protein>
<dbReference type="GO" id="GO:0010181">
    <property type="term" value="F:FMN binding"/>
    <property type="evidence" value="ECO:0007669"/>
    <property type="project" value="InterPro"/>
</dbReference>
<dbReference type="EMBL" id="VSSQ01037591">
    <property type="protein sequence ID" value="MPM90315.1"/>
    <property type="molecule type" value="Genomic_DNA"/>
</dbReference>
<dbReference type="InterPro" id="IPR017900">
    <property type="entry name" value="4Fe4S_Fe_S_CS"/>
</dbReference>
<comment type="caution">
    <text evidence="3">The sequence shown here is derived from an EMBL/GenBank/DDBJ whole genome shotgun (WGS) entry which is preliminary data.</text>
</comment>
<dbReference type="Gene3D" id="3.40.50.360">
    <property type="match status" value="1"/>
</dbReference>
<dbReference type="InterPro" id="IPR017896">
    <property type="entry name" value="4Fe4S_Fe-S-bd"/>
</dbReference>
<dbReference type="PANTHER" id="PTHR43122">
    <property type="entry name" value="FERREDOXIN SUBUNIT OF PYRUVATE:FLAVODOXIN OXIDOREDUCTASE-RELATED"/>
    <property type="match status" value="1"/>
</dbReference>
<dbReference type="SUPFAM" id="SSF52218">
    <property type="entry name" value="Flavoproteins"/>
    <property type="match status" value="1"/>
</dbReference>
<evidence type="ECO:0000313" key="3">
    <source>
        <dbReference type="EMBL" id="MPM90315.1"/>
    </source>
</evidence>
<feature type="domain" description="Flavodoxin-like" evidence="1">
    <location>
        <begin position="6"/>
        <end position="155"/>
    </location>
</feature>
<proteinExistence type="predicted"/>
<dbReference type="InterPro" id="IPR029039">
    <property type="entry name" value="Flavoprotein-like_sf"/>
</dbReference>
<dbReference type="Pfam" id="PF12724">
    <property type="entry name" value="Flavodoxin_5"/>
    <property type="match status" value="1"/>
</dbReference>
<dbReference type="PROSITE" id="PS51379">
    <property type="entry name" value="4FE4S_FER_2"/>
    <property type="match status" value="1"/>
</dbReference>
<gene>
    <name evidence="3" type="ORF">SDC9_137436</name>
</gene>
<organism evidence="3">
    <name type="scientific">bioreactor metagenome</name>
    <dbReference type="NCBI Taxonomy" id="1076179"/>
    <lineage>
        <taxon>unclassified sequences</taxon>
        <taxon>metagenomes</taxon>
        <taxon>ecological metagenomes</taxon>
    </lineage>
</organism>
<dbReference type="AlphaFoldDB" id="A0A645DM27"/>
<dbReference type="NCBIfam" id="NF038196">
    <property type="entry name" value="ferrodoxin_EFR1"/>
    <property type="match status" value="1"/>
</dbReference>
<dbReference type="Pfam" id="PF00037">
    <property type="entry name" value="Fer4"/>
    <property type="match status" value="1"/>
</dbReference>
<dbReference type="PROSITE" id="PS50902">
    <property type="entry name" value="FLAVODOXIN_LIKE"/>
    <property type="match status" value="1"/>
</dbReference>
<dbReference type="PANTHER" id="PTHR43122:SF1">
    <property type="entry name" value="IRON-SULFUR-BINDING PROTEIN"/>
    <property type="match status" value="1"/>
</dbReference>
<sequence>MKINTVWAIYFSPVGNTEKIINSIADYIGKKLNVVVKHIDYTLPISREEKNSFSKSDLVIWGTPVYAGRMPNKLLPYVQNHFMGNDALAVPVVVFGNRSFDDALVELQNVLESNGFHTIAGAGFIAQHAFSDILSVGRPDKSDMDIVQEFSERLTAKVKELENIPSPISLKGNNPPKEYYTPKGLDGKPAVFLKAKPKTDLEKCNNCGVCVNNCPMGAIAKDNPAEITGICIKCHACITKCGKKAKFFDDEAFLSHKLMLERDFKRRIEPELFI</sequence>
<evidence type="ECO:0000259" key="1">
    <source>
        <dbReference type="PROSITE" id="PS50902"/>
    </source>
</evidence>
<dbReference type="InterPro" id="IPR047964">
    <property type="entry name" value="EFR1-like"/>
</dbReference>
<reference evidence="3" key="1">
    <citation type="submission" date="2019-08" db="EMBL/GenBank/DDBJ databases">
        <authorList>
            <person name="Kucharzyk K."/>
            <person name="Murdoch R.W."/>
            <person name="Higgins S."/>
            <person name="Loffler F."/>
        </authorList>
    </citation>
    <scope>NUCLEOTIDE SEQUENCE</scope>
</reference>
<evidence type="ECO:0000259" key="2">
    <source>
        <dbReference type="PROSITE" id="PS51379"/>
    </source>
</evidence>
<feature type="domain" description="4Fe-4S ferredoxin-type" evidence="2">
    <location>
        <begin position="195"/>
        <end position="224"/>
    </location>
</feature>
<dbReference type="PROSITE" id="PS00198">
    <property type="entry name" value="4FE4S_FER_1"/>
    <property type="match status" value="1"/>
</dbReference>
<dbReference type="Gene3D" id="3.30.70.20">
    <property type="match status" value="1"/>
</dbReference>
<name>A0A645DM27_9ZZZZ</name>
<dbReference type="SUPFAM" id="SSF54862">
    <property type="entry name" value="4Fe-4S ferredoxins"/>
    <property type="match status" value="1"/>
</dbReference>
<accession>A0A645DM27</accession>
<dbReference type="InterPro" id="IPR008254">
    <property type="entry name" value="Flavodoxin/NO_synth"/>
</dbReference>